<name>A0A2T6BFI5_9RHOB</name>
<proteinExistence type="predicted"/>
<organism evidence="1 2">
    <name type="scientific">Litoreibacter ponti</name>
    <dbReference type="NCBI Taxonomy" id="1510457"/>
    <lineage>
        <taxon>Bacteria</taxon>
        <taxon>Pseudomonadati</taxon>
        <taxon>Pseudomonadota</taxon>
        <taxon>Alphaproteobacteria</taxon>
        <taxon>Rhodobacterales</taxon>
        <taxon>Roseobacteraceae</taxon>
        <taxon>Litoreibacter</taxon>
    </lineage>
</organism>
<keyword evidence="2" id="KW-1185">Reference proteome</keyword>
<comment type="caution">
    <text evidence="1">The sequence shown here is derived from an EMBL/GenBank/DDBJ whole genome shotgun (WGS) entry which is preliminary data.</text>
</comment>
<dbReference type="Proteomes" id="UP000243978">
    <property type="component" value="Unassembled WGS sequence"/>
</dbReference>
<dbReference type="OrthoDB" id="4891072at2"/>
<dbReference type="RefSeq" id="WP_107847118.1">
    <property type="nucleotide sequence ID" value="NZ_QBKS01000002.1"/>
</dbReference>
<dbReference type="EMBL" id="QBKS01000002">
    <property type="protein sequence ID" value="PTX54825.1"/>
    <property type="molecule type" value="Genomic_DNA"/>
</dbReference>
<sequence length="550" mass="61742">MTIAQPPQEPLRPPSEVMRLSRMGAMFPSRLSFLRSLTRRLASEGAKVIRPVWDMDADGFGHAVYSITLGQHVYSLVAFSNRLDPSERTDRVIAQAWDAAFVLYDGTPDAGEIERLRANAPKQEAGRFSERDLILSRANKSVRLYAEVTRALREGRQPDAAMIGEIGYLMRTTAVYGNGKFGIADRDRIADRPGLEGPFAAEMLTVWLIRGFTHDLAEHVGGAPLDRELKRHLGIGNSTGLGMAPFLVSHPELLNNWMMVRETALARVRAIPRLASKQRARLLKLAVRAGLHLAQWSVPDEIQQARIETLQQEWAELVPTLDELLDQPKPLDQLVRVSQVFSLECQELVVSLVLEPFGDLIDGLTDCMGCGPIQPLDPRMDVADLRDMVTRHCDWAETFDFSDPAQDAQFWYVSEEKLEPRLGLRHEEPGGELESPLDVARQMQALSLDLQGATGALGPFLRAHPQHRSIARRVQLLASHPYAEIRDNLICVDCRPIDMLRCKLSFFGAAKFDPKSDRWTRITLAQGAPLHDELHNPVVADDWWLPVFTR</sequence>
<evidence type="ECO:0000313" key="2">
    <source>
        <dbReference type="Proteomes" id="UP000243978"/>
    </source>
</evidence>
<gene>
    <name evidence="1" type="ORF">C8N43_3646</name>
</gene>
<dbReference type="AlphaFoldDB" id="A0A2T6BFI5"/>
<evidence type="ECO:0000313" key="1">
    <source>
        <dbReference type="EMBL" id="PTX54825.1"/>
    </source>
</evidence>
<accession>A0A2T6BFI5</accession>
<reference evidence="1 2" key="1">
    <citation type="submission" date="2018-04" db="EMBL/GenBank/DDBJ databases">
        <title>Genomic Encyclopedia of Archaeal and Bacterial Type Strains, Phase II (KMG-II): from individual species to whole genera.</title>
        <authorList>
            <person name="Goeker M."/>
        </authorList>
    </citation>
    <scope>NUCLEOTIDE SEQUENCE [LARGE SCALE GENOMIC DNA]</scope>
    <source>
        <strain evidence="1 2">DSM 100977</strain>
    </source>
</reference>
<protein>
    <submittedName>
        <fullName evidence="1">Uncharacterized protein</fullName>
    </submittedName>
</protein>